<evidence type="ECO:0000313" key="7">
    <source>
        <dbReference type="EMBL" id="RMW54392.1"/>
    </source>
</evidence>
<dbReference type="Proteomes" id="UP001263852">
    <property type="component" value="Unassembled WGS sequence"/>
</dbReference>
<dbReference type="Proteomes" id="UP000238378">
    <property type="component" value="Unassembled WGS sequence"/>
</dbReference>
<dbReference type="InterPro" id="IPR010982">
    <property type="entry name" value="Lambda_DNA-bd_dom_sf"/>
</dbReference>
<evidence type="ECO:0000313" key="4">
    <source>
        <dbReference type="EMBL" id="MDT7040363.1"/>
    </source>
</evidence>
<dbReference type="EMBL" id="JAPEQV010000006">
    <property type="protein sequence ID" value="MDF2312613.1"/>
    <property type="molecule type" value="Genomic_DNA"/>
</dbReference>
<dbReference type="RefSeq" id="WP_050337900.1">
    <property type="nucleotide sequence ID" value="NZ_BOUG01000021.1"/>
</dbReference>
<dbReference type="SMART" id="SM00530">
    <property type="entry name" value="HTH_XRE"/>
    <property type="match status" value="1"/>
</dbReference>
<dbReference type="KEGG" id="lpg:BB562_01010"/>
<sequence>MEHIFYIGGKFVDNHVKAFRLAAGLSQKELANLTGITRQTLSLIEKGTYNPSLKLCLNLCYALHQTLDTVFWIDPS</sequence>
<accession>A0A241RNL6</accession>
<dbReference type="SUPFAM" id="SSF47413">
    <property type="entry name" value="lambda repressor-like DNA-binding domains"/>
    <property type="match status" value="1"/>
</dbReference>
<reference evidence="9 10" key="2">
    <citation type="submission" date="2018-10" db="EMBL/GenBank/DDBJ databases">
        <title>Genome sequences of five Lactobacillus pentosus strains isolated from brines of traditionally fermented spanish-style green table olives and differences between them.</title>
        <authorList>
            <person name="Jimenez Diaz R."/>
        </authorList>
    </citation>
    <scope>NUCLEOTIDE SEQUENCE [LARGE SCALE GENOMIC DNA]</scope>
    <source>
        <strain evidence="6 9">IG10</strain>
        <strain evidence="7 10">IG8</strain>
    </source>
</reference>
<reference evidence="3" key="4">
    <citation type="journal article" date="2023" name="Front Nutr">
        <title>Lactiplantibacillus pentosus P2020 protects the hyperuricemia and renal inflammation in mice.</title>
        <authorList>
            <person name="Wang Z."/>
            <person name="Song L."/>
            <person name="Li X."/>
            <person name="Xiao Y."/>
            <person name="Huang Y."/>
            <person name="Zhang Y."/>
            <person name="Li J."/>
            <person name="Li M."/>
            <person name="Ren Z."/>
        </authorList>
    </citation>
    <scope>NUCLEOTIDE SEQUENCE</scope>
    <source>
        <strain evidence="3">P2000</strain>
    </source>
</reference>
<keyword evidence="1" id="KW-0238">DNA-binding</keyword>
<evidence type="ECO:0000313" key="6">
    <source>
        <dbReference type="EMBL" id="RMW50334.1"/>
    </source>
</evidence>
<evidence type="ECO:0000313" key="8">
    <source>
        <dbReference type="Proteomes" id="UP000238378"/>
    </source>
</evidence>
<dbReference type="GO" id="GO:0003677">
    <property type="term" value="F:DNA binding"/>
    <property type="evidence" value="ECO:0007669"/>
    <property type="project" value="UniProtKB-KW"/>
</dbReference>
<dbReference type="PANTHER" id="PTHR46558:SF3">
    <property type="entry name" value="TRANSCRIPTIONAL REGULATOR"/>
    <property type="match status" value="1"/>
</dbReference>
<dbReference type="EMBL" id="PVOB01000103">
    <property type="protein sequence ID" value="PRO94934.1"/>
    <property type="molecule type" value="Genomic_DNA"/>
</dbReference>
<evidence type="ECO:0000313" key="9">
    <source>
        <dbReference type="Proteomes" id="UP000276249"/>
    </source>
</evidence>
<dbReference type="CDD" id="cd00093">
    <property type="entry name" value="HTH_XRE"/>
    <property type="match status" value="1"/>
</dbReference>
<evidence type="ECO:0000259" key="2">
    <source>
        <dbReference type="PROSITE" id="PS50943"/>
    </source>
</evidence>
<reference evidence="4" key="5">
    <citation type="submission" date="2023-08" db="EMBL/GenBank/DDBJ databases">
        <authorList>
            <person name="Page C.A."/>
            <person name="Perez-Diaz I.M."/>
        </authorList>
    </citation>
    <scope>NUCLEOTIDE SEQUENCE</scope>
    <source>
        <strain evidence="4">1.8.9</strain>
    </source>
</reference>
<evidence type="ECO:0000256" key="1">
    <source>
        <dbReference type="ARBA" id="ARBA00023125"/>
    </source>
</evidence>
<dbReference type="EMBL" id="RDCL01000060">
    <property type="protein sequence ID" value="RMW54392.1"/>
    <property type="molecule type" value="Genomic_DNA"/>
</dbReference>
<reference evidence="3" key="3">
    <citation type="submission" date="2022-11" db="EMBL/GenBank/DDBJ databases">
        <authorList>
            <person name="Wang Z."/>
        </authorList>
    </citation>
    <scope>NUCLEOTIDE SEQUENCE</scope>
    <source>
        <strain evidence="3">P2000</strain>
    </source>
</reference>
<feature type="domain" description="HTH cro/C1-type" evidence="2">
    <location>
        <begin position="16"/>
        <end position="70"/>
    </location>
</feature>
<dbReference type="EMBL" id="JAVLAO010000001">
    <property type="protein sequence ID" value="MDT7040363.1"/>
    <property type="molecule type" value="Genomic_DNA"/>
</dbReference>
<dbReference type="Proteomes" id="UP000281061">
    <property type="component" value="Unassembled WGS sequence"/>
</dbReference>
<dbReference type="PANTHER" id="PTHR46558">
    <property type="entry name" value="TRACRIPTIONAL REGULATORY PROTEIN-RELATED-RELATED"/>
    <property type="match status" value="1"/>
</dbReference>
<organism evidence="4 11">
    <name type="scientific">Lactiplantibacillus pentosus</name>
    <name type="common">Lactobacillus pentosus</name>
    <dbReference type="NCBI Taxonomy" id="1589"/>
    <lineage>
        <taxon>Bacteria</taxon>
        <taxon>Bacillati</taxon>
        <taxon>Bacillota</taxon>
        <taxon>Bacilli</taxon>
        <taxon>Lactobacillales</taxon>
        <taxon>Lactobacillaceae</taxon>
        <taxon>Lactiplantibacillus</taxon>
    </lineage>
</organism>
<dbReference type="Gene3D" id="1.10.260.40">
    <property type="entry name" value="lambda repressor-like DNA-binding domains"/>
    <property type="match status" value="1"/>
</dbReference>
<dbReference type="InterPro" id="IPR001387">
    <property type="entry name" value="Cro/C1-type_HTH"/>
</dbReference>
<keyword evidence="8" id="KW-1185">Reference proteome</keyword>
<dbReference type="PROSITE" id="PS50943">
    <property type="entry name" value="HTH_CROC1"/>
    <property type="match status" value="1"/>
</dbReference>
<comment type="caution">
    <text evidence="4">The sequence shown here is derived from an EMBL/GenBank/DDBJ whole genome shotgun (WGS) entry which is preliminary data.</text>
</comment>
<evidence type="ECO:0000313" key="3">
    <source>
        <dbReference type="EMBL" id="MDF2312613.1"/>
    </source>
</evidence>
<evidence type="ECO:0000313" key="10">
    <source>
        <dbReference type="Proteomes" id="UP000281061"/>
    </source>
</evidence>
<dbReference type="EMBL" id="RDCJ01000040">
    <property type="protein sequence ID" value="RMW50334.1"/>
    <property type="molecule type" value="Genomic_DNA"/>
</dbReference>
<dbReference type="Pfam" id="PF01381">
    <property type="entry name" value="HTH_3"/>
    <property type="match status" value="1"/>
</dbReference>
<reference evidence="5 8" key="1">
    <citation type="submission" date="2018-03" db="EMBL/GenBank/DDBJ databases">
        <title>Draft Genome Sequences of six Lactobacillus pentosus Strains Isolated from Brines of Traditionally Fermented Spanish-Style Green Table Olives.</title>
        <authorList>
            <person name="Calero-Delgado B."/>
            <person name="Martin-Platero A.M."/>
            <person name="Perez-Pulido A.J."/>
            <person name="Benitez-Cabello A."/>
            <person name="Casimiro-Soriguer C.S."/>
            <person name="Martinez-Bueno M."/>
            <person name="Arroyo-Lopez F.N."/>
            <person name="Rodriguez-Gomez F."/>
            <person name="Bautista-Gallego J."/>
            <person name="Garrido-Fernandez A."/>
            <person name="Jimenez-Diaz R."/>
        </authorList>
    </citation>
    <scope>NUCLEOTIDE SEQUENCE [LARGE SCALE GENOMIC DNA]</scope>
    <source>
        <strain evidence="5 8">IG2</strain>
    </source>
</reference>
<proteinExistence type="predicted"/>
<name>A0A241RNL6_LACPE</name>
<evidence type="ECO:0000313" key="5">
    <source>
        <dbReference type="EMBL" id="PRO94934.1"/>
    </source>
</evidence>
<dbReference type="Proteomes" id="UP000276249">
    <property type="component" value="Unassembled WGS sequence"/>
</dbReference>
<dbReference type="Proteomes" id="UP001151834">
    <property type="component" value="Unassembled WGS sequence"/>
</dbReference>
<gene>
    <name evidence="5" type="ORF">C6Y08_07340</name>
    <name evidence="7" type="ORF">D6U17_10750</name>
    <name evidence="6" type="ORF">D6U18_03645</name>
    <name evidence="3" type="ORF">OOJ94_07280</name>
    <name evidence="4" type="ORF">RI555_15570</name>
</gene>
<dbReference type="AlphaFoldDB" id="A0A241RNL6"/>
<protein>
    <submittedName>
        <fullName evidence="4 5">Transcriptional regulator</fullName>
    </submittedName>
</protein>
<evidence type="ECO:0000313" key="11">
    <source>
        <dbReference type="Proteomes" id="UP001263852"/>
    </source>
</evidence>